<evidence type="ECO:0000256" key="1">
    <source>
        <dbReference type="SAM" id="MobiDB-lite"/>
    </source>
</evidence>
<reference evidence="3" key="1">
    <citation type="journal article" date="2020" name="Mol. Plant Microbe Interact.">
        <title>Genome Sequence of the Biocontrol Agent Coniothyrium minitans strain Conio (IMI 134523).</title>
        <authorList>
            <person name="Patel D."/>
            <person name="Shittu T.A."/>
            <person name="Baroncelli R."/>
            <person name="Muthumeenakshi S."/>
            <person name="Osborne T.H."/>
            <person name="Janganan T.K."/>
            <person name="Sreenivasaprasad S."/>
        </authorList>
    </citation>
    <scope>NUCLEOTIDE SEQUENCE</scope>
    <source>
        <strain evidence="3">Conio</strain>
    </source>
</reference>
<accession>A0A9P6KSC0</accession>
<dbReference type="Proteomes" id="UP000756921">
    <property type="component" value="Unassembled WGS sequence"/>
</dbReference>
<name>A0A9P6KSC0_9PLEO</name>
<dbReference type="EMBL" id="WJXW01000004">
    <property type="protein sequence ID" value="KAF9737678.1"/>
    <property type="molecule type" value="Genomic_DNA"/>
</dbReference>
<dbReference type="OrthoDB" id="3742778at2759"/>
<feature type="signal peptide" evidence="2">
    <location>
        <begin position="1"/>
        <end position="18"/>
    </location>
</feature>
<protein>
    <submittedName>
        <fullName evidence="3">Uncharacterized protein</fullName>
    </submittedName>
</protein>
<evidence type="ECO:0000313" key="4">
    <source>
        <dbReference type="Proteomes" id="UP000756921"/>
    </source>
</evidence>
<feature type="region of interest" description="Disordered" evidence="1">
    <location>
        <begin position="29"/>
        <end position="50"/>
    </location>
</feature>
<feature type="chain" id="PRO_5040356420" evidence="2">
    <location>
        <begin position="19"/>
        <end position="105"/>
    </location>
</feature>
<proteinExistence type="predicted"/>
<comment type="caution">
    <text evidence="3">The sequence shown here is derived from an EMBL/GenBank/DDBJ whole genome shotgun (WGS) entry which is preliminary data.</text>
</comment>
<sequence length="105" mass="11335">MHFSSLISLALLPALSFAGTITFASNGDCEDGTEQSPASGACTKAPEGSRDSFKVTDMGGCDNIGFYSASGCGHNDRQAYYSEFDILKYCMAPKYDYTHYAFHVC</sequence>
<gene>
    <name evidence="3" type="ORF">PMIN01_05457</name>
</gene>
<keyword evidence="2" id="KW-0732">Signal</keyword>
<dbReference type="AlphaFoldDB" id="A0A9P6KSC0"/>
<evidence type="ECO:0000256" key="2">
    <source>
        <dbReference type="SAM" id="SignalP"/>
    </source>
</evidence>
<keyword evidence="4" id="KW-1185">Reference proteome</keyword>
<evidence type="ECO:0000313" key="3">
    <source>
        <dbReference type="EMBL" id="KAF9737678.1"/>
    </source>
</evidence>
<organism evidence="3 4">
    <name type="scientific">Paraphaeosphaeria minitans</name>
    <dbReference type="NCBI Taxonomy" id="565426"/>
    <lineage>
        <taxon>Eukaryota</taxon>
        <taxon>Fungi</taxon>
        <taxon>Dikarya</taxon>
        <taxon>Ascomycota</taxon>
        <taxon>Pezizomycotina</taxon>
        <taxon>Dothideomycetes</taxon>
        <taxon>Pleosporomycetidae</taxon>
        <taxon>Pleosporales</taxon>
        <taxon>Massarineae</taxon>
        <taxon>Didymosphaeriaceae</taxon>
        <taxon>Paraphaeosphaeria</taxon>
    </lineage>
</organism>